<proteinExistence type="predicted"/>
<evidence type="ECO:0000259" key="4">
    <source>
        <dbReference type="PROSITE" id="PS50164"/>
    </source>
</evidence>
<dbReference type="PROSITE" id="PS50164">
    <property type="entry name" value="GIY_YIG"/>
    <property type="match status" value="1"/>
</dbReference>
<dbReference type="InterPro" id="IPR000305">
    <property type="entry name" value="GIY-YIG_endonuc"/>
</dbReference>
<dbReference type="InterPro" id="IPR035901">
    <property type="entry name" value="GIY-YIG_endonuc_sf"/>
</dbReference>
<feature type="compositionally biased region" description="Basic and acidic residues" evidence="3">
    <location>
        <begin position="131"/>
        <end position="161"/>
    </location>
</feature>
<dbReference type="GO" id="GO:0004519">
    <property type="term" value="F:endonuclease activity"/>
    <property type="evidence" value="ECO:0007669"/>
    <property type="project" value="UniProtKB-KW"/>
</dbReference>
<accession>A0A6J5NZ00</accession>
<feature type="domain" description="GIY-YIG" evidence="4">
    <location>
        <begin position="1"/>
        <end position="80"/>
    </location>
</feature>
<comment type="cofactor">
    <cofactor evidence="1">
        <name>Mg(2+)</name>
        <dbReference type="ChEBI" id="CHEBI:18420"/>
    </cofactor>
</comment>
<reference evidence="5" key="1">
    <citation type="submission" date="2020-04" db="EMBL/GenBank/DDBJ databases">
        <authorList>
            <person name="Chiriac C."/>
            <person name="Salcher M."/>
            <person name="Ghai R."/>
            <person name="Kavagutti S V."/>
        </authorList>
    </citation>
    <scope>NUCLEOTIDE SEQUENCE</scope>
</reference>
<name>A0A6J5NZ00_9CAUD</name>
<keyword evidence="5" id="KW-0378">Hydrolase</keyword>
<dbReference type="EMBL" id="LR796734">
    <property type="protein sequence ID" value="CAB4162936.1"/>
    <property type="molecule type" value="Genomic_DNA"/>
</dbReference>
<organism evidence="5">
    <name type="scientific">uncultured Caudovirales phage</name>
    <dbReference type="NCBI Taxonomy" id="2100421"/>
    <lineage>
        <taxon>Viruses</taxon>
        <taxon>Duplodnaviria</taxon>
        <taxon>Heunggongvirae</taxon>
        <taxon>Uroviricota</taxon>
        <taxon>Caudoviricetes</taxon>
        <taxon>Peduoviridae</taxon>
        <taxon>Maltschvirus</taxon>
        <taxon>Maltschvirus maltsch</taxon>
    </lineage>
</organism>
<dbReference type="SMART" id="SM00465">
    <property type="entry name" value="GIYc"/>
    <property type="match status" value="1"/>
</dbReference>
<evidence type="ECO:0000256" key="2">
    <source>
        <dbReference type="ARBA" id="ARBA00022842"/>
    </source>
</evidence>
<dbReference type="CDD" id="cd10444">
    <property type="entry name" value="GIY-YIG_SegABCDEFG"/>
    <property type="match status" value="1"/>
</dbReference>
<dbReference type="SUPFAM" id="SSF82771">
    <property type="entry name" value="GIY-YIG endonuclease"/>
    <property type="match status" value="1"/>
</dbReference>
<keyword evidence="5" id="KW-0540">Nuclease</keyword>
<keyword evidence="2" id="KW-0460">Magnesium</keyword>
<evidence type="ECO:0000256" key="1">
    <source>
        <dbReference type="ARBA" id="ARBA00001946"/>
    </source>
</evidence>
<dbReference type="Gene3D" id="3.40.1440.10">
    <property type="entry name" value="GIY-YIG endonuclease"/>
    <property type="match status" value="1"/>
</dbReference>
<sequence>MFYTVYKITNKINNKFYIGKHQTNKLDDGYMGSGKLIRRAIVKHGIENFTKEILYIFDNEEDMNKKEKEMVVISENSYNLCDGGKGGFGYINSNEELRIEKNKKARQTTDKILLEKYGVKNPFQLEHIKRETSERNKKLHKEGKMKAPDWSGKKHTEESKQKMRKSKNIGINNSQYGTCWITNGQENKKIKKEELVIWLNQGYYKGRI</sequence>
<feature type="region of interest" description="Disordered" evidence="3">
    <location>
        <begin position="131"/>
        <end position="168"/>
    </location>
</feature>
<keyword evidence="5" id="KW-0255">Endonuclease</keyword>
<evidence type="ECO:0000256" key="3">
    <source>
        <dbReference type="SAM" id="MobiDB-lite"/>
    </source>
</evidence>
<protein>
    <submittedName>
        <fullName evidence="5">GrpIintron_endo, group I intron endonuclease</fullName>
    </submittedName>
</protein>
<gene>
    <name evidence="5" type="ORF">UFOVP787_189</name>
</gene>
<evidence type="ECO:0000313" key="5">
    <source>
        <dbReference type="EMBL" id="CAB4162936.1"/>
    </source>
</evidence>